<dbReference type="AlphaFoldDB" id="A0A5R9FWL0"/>
<feature type="active site" description="Nucleophile; cysteine thiosulfonate intermediate" evidence="10">
    <location>
        <position position="226"/>
    </location>
</feature>
<keyword evidence="10" id="KW-0411">Iron-sulfur</keyword>
<organism evidence="13 14">
    <name type="scientific">Paenibacillus antri</name>
    <dbReference type="NCBI Taxonomy" id="2582848"/>
    <lineage>
        <taxon>Bacteria</taxon>
        <taxon>Bacillati</taxon>
        <taxon>Bacillota</taxon>
        <taxon>Bacilli</taxon>
        <taxon>Bacillales</taxon>
        <taxon>Paenibacillaceae</taxon>
        <taxon>Paenibacillus</taxon>
    </lineage>
</organism>
<dbReference type="GO" id="GO:0043866">
    <property type="term" value="F:adenylyl-sulfate reductase (thioredoxin) activity"/>
    <property type="evidence" value="ECO:0007669"/>
    <property type="project" value="UniProtKB-EC"/>
</dbReference>
<evidence type="ECO:0000256" key="5">
    <source>
        <dbReference type="ARBA" id="ARBA00024327"/>
    </source>
</evidence>
<keyword evidence="10" id="KW-0408">Iron</keyword>
<comment type="pathway">
    <text evidence="5 10">Sulfur metabolism; hydrogen sulfide biosynthesis; sulfite from sulfate.</text>
</comment>
<comment type="subcellular location">
    <subcellularLocation>
        <location evidence="10">Cytoplasm</location>
    </subcellularLocation>
</comment>
<keyword evidence="10" id="KW-0479">Metal-binding</keyword>
<evidence type="ECO:0000256" key="8">
    <source>
        <dbReference type="ARBA" id="ARBA00030894"/>
    </source>
</evidence>
<feature type="binding site" evidence="10">
    <location>
        <position position="118"/>
    </location>
    <ligand>
        <name>[4Fe-4S] cluster</name>
        <dbReference type="ChEBI" id="CHEBI:49883"/>
    </ligand>
</feature>
<comment type="function">
    <text evidence="4 10">Catalyzes the formation of sulfite from adenosine 5'-phosphosulfate (APS) using thioredoxin as an electron donor.</text>
</comment>
<dbReference type="InterPro" id="IPR014729">
    <property type="entry name" value="Rossmann-like_a/b/a_fold"/>
</dbReference>
<dbReference type="NCBIfam" id="NF002537">
    <property type="entry name" value="PRK02090.1"/>
    <property type="match status" value="1"/>
</dbReference>
<evidence type="ECO:0000256" key="7">
    <source>
        <dbReference type="ARBA" id="ARBA00029514"/>
    </source>
</evidence>
<dbReference type="EC" id="1.8.4.10" evidence="6 10"/>
<evidence type="ECO:0000256" key="6">
    <source>
        <dbReference type="ARBA" id="ARBA00024386"/>
    </source>
</evidence>
<evidence type="ECO:0000256" key="9">
    <source>
        <dbReference type="ARBA" id="ARBA00032041"/>
    </source>
</evidence>
<evidence type="ECO:0000256" key="4">
    <source>
        <dbReference type="ARBA" id="ARBA00024298"/>
    </source>
</evidence>
<evidence type="ECO:0000256" key="10">
    <source>
        <dbReference type="HAMAP-Rule" id="MF_00063"/>
    </source>
</evidence>
<dbReference type="Proteomes" id="UP000309676">
    <property type="component" value="Unassembled WGS sequence"/>
</dbReference>
<proteinExistence type="inferred from homology"/>
<feature type="region of interest" description="Disordered" evidence="11">
    <location>
        <begin position="209"/>
        <end position="230"/>
    </location>
</feature>
<dbReference type="GO" id="GO:0005737">
    <property type="term" value="C:cytoplasm"/>
    <property type="evidence" value="ECO:0007669"/>
    <property type="project" value="UniProtKB-SubCell"/>
</dbReference>
<dbReference type="Pfam" id="PF01507">
    <property type="entry name" value="PAPS_reduct"/>
    <property type="match status" value="1"/>
</dbReference>
<feature type="binding site" evidence="10">
    <location>
        <position position="117"/>
    </location>
    <ligand>
        <name>[4Fe-4S] cluster</name>
        <dbReference type="ChEBI" id="CHEBI:49883"/>
    </ligand>
</feature>
<reference evidence="13 14" key="1">
    <citation type="submission" date="2019-05" db="EMBL/GenBank/DDBJ databases">
        <authorList>
            <person name="Narsing Rao M.P."/>
            <person name="Li W.J."/>
        </authorList>
    </citation>
    <scope>NUCLEOTIDE SEQUENCE [LARGE SCALE GENOMIC DNA]</scope>
    <source>
        <strain evidence="13 14">SYSU_K30003</strain>
    </source>
</reference>
<evidence type="ECO:0000259" key="12">
    <source>
        <dbReference type="Pfam" id="PF01507"/>
    </source>
</evidence>
<dbReference type="PIRSF" id="PIRSF000857">
    <property type="entry name" value="PAPS_reductase"/>
    <property type="match status" value="1"/>
</dbReference>
<evidence type="ECO:0000313" key="14">
    <source>
        <dbReference type="Proteomes" id="UP000309676"/>
    </source>
</evidence>
<dbReference type="SUPFAM" id="SSF52402">
    <property type="entry name" value="Adenine nucleotide alpha hydrolases-like"/>
    <property type="match status" value="1"/>
</dbReference>
<dbReference type="PANTHER" id="PTHR46509">
    <property type="entry name" value="PHOSPHOADENOSINE PHOSPHOSULFATE REDUCTASE"/>
    <property type="match status" value="1"/>
</dbReference>
<dbReference type="HAMAP" id="MF_00063">
    <property type="entry name" value="CysH"/>
    <property type="match status" value="1"/>
</dbReference>
<dbReference type="InterPro" id="IPR011798">
    <property type="entry name" value="APS_reductase"/>
</dbReference>
<dbReference type="GO" id="GO:0019379">
    <property type="term" value="P:sulfate assimilation, phosphoadenylyl sulfate reduction by phosphoadenylyl-sulfate reductase (thioredoxin)"/>
    <property type="evidence" value="ECO:0007669"/>
    <property type="project" value="UniProtKB-UniRule"/>
</dbReference>
<dbReference type="NCBIfam" id="TIGR00434">
    <property type="entry name" value="cysH"/>
    <property type="match status" value="1"/>
</dbReference>
<dbReference type="GO" id="GO:0046872">
    <property type="term" value="F:metal ion binding"/>
    <property type="evidence" value="ECO:0007669"/>
    <property type="project" value="UniProtKB-KW"/>
</dbReference>
<evidence type="ECO:0000313" key="13">
    <source>
        <dbReference type="EMBL" id="TLS48377.1"/>
    </source>
</evidence>
<accession>A0A5R9FWL0</accession>
<feature type="compositionally biased region" description="Basic and acidic residues" evidence="11">
    <location>
        <begin position="211"/>
        <end position="230"/>
    </location>
</feature>
<dbReference type="GO" id="GO:0019344">
    <property type="term" value="P:cysteine biosynthetic process"/>
    <property type="evidence" value="ECO:0007669"/>
    <property type="project" value="InterPro"/>
</dbReference>
<keyword evidence="2 10" id="KW-0963">Cytoplasm</keyword>
<dbReference type="RefSeq" id="WP_138198239.1">
    <property type="nucleotide sequence ID" value="NZ_VCIW01000038.1"/>
</dbReference>
<comment type="catalytic activity">
    <reaction evidence="10">
        <text>[thioredoxin]-disulfide + sulfite + AMP + 2 H(+) = adenosine 5'-phosphosulfate + [thioredoxin]-dithiol</text>
        <dbReference type="Rhea" id="RHEA:21976"/>
        <dbReference type="Rhea" id="RHEA-COMP:10698"/>
        <dbReference type="Rhea" id="RHEA-COMP:10700"/>
        <dbReference type="ChEBI" id="CHEBI:15378"/>
        <dbReference type="ChEBI" id="CHEBI:17359"/>
        <dbReference type="ChEBI" id="CHEBI:29950"/>
        <dbReference type="ChEBI" id="CHEBI:50058"/>
        <dbReference type="ChEBI" id="CHEBI:58243"/>
        <dbReference type="ChEBI" id="CHEBI:456215"/>
        <dbReference type="EC" id="1.8.4.10"/>
    </reaction>
</comment>
<feature type="domain" description="Phosphoadenosine phosphosulphate reductase" evidence="12">
    <location>
        <begin position="36"/>
        <end position="206"/>
    </location>
</feature>
<dbReference type="InterPro" id="IPR002500">
    <property type="entry name" value="PAPS_reduct_dom"/>
</dbReference>
<name>A0A5R9FWL0_9BACL</name>
<evidence type="ECO:0000256" key="11">
    <source>
        <dbReference type="SAM" id="MobiDB-lite"/>
    </source>
</evidence>
<evidence type="ECO:0000256" key="2">
    <source>
        <dbReference type="ARBA" id="ARBA00022490"/>
    </source>
</evidence>
<dbReference type="NCBIfam" id="TIGR02055">
    <property type="entry name" value="APS_reductase"/>
    <property type="match status" value="1"/>
</dbReference>
<dbReference type="GO" id="GO:0004604">
    <property type="term" value="F:phosphoadenylyl-sulfate reductase (thioredoxin) activity"/>
    <property type="evidence" value="ECO:0007669"/>
    <property type="project" value="UniProtKB-UniRule"/>
</dbReference>
<dbReference type="EMBL" id="VCIW01000038">
    <property type="protein sequence ID" value="TLS48377.1"/>
    <property type="molecule type" value="Genomic_DNA"/>
</dbReference>
<dbReference type="GO" id="GO:0070814">
    <property type="term" value="P:hydrogen sulfide biosynthetic process"/>
    <property type="evidence" value="ECO:0007669"/>
    <property type="project" value="UniProtKB-UniRule"/>
</dbReference>
<dbReference type="PANTHER" id="PTHR46509:SF1">
    <property type="entry name" value="PHOSPHOADENOSINE PHOSPHOSULFATE REDUCTASE"/>
    <property type="match status" value="1"/>
</dbReference>
<evidence type="ECO:0000256" key="1">
    <source>
        <dbReference type="ARBA" id="ARBA00009732"/>
    </source>
</evidence>
<keyword evidence="3 10" id="KW-0560">Oxidoreductase</keyword>
<comment type="similarity">
    <text evidence="1 10">Belongs to the PAPS reductase family. CysH subfamily.</text>
</comment>
<dbReference type="InterPro" id="IPR004511">
    <property type="entry name" value="PAPS/APS_Rdtase"/>
</dbReference>
<dbReference type="OrthoDB" id="9772604at2"/>
<keyword evidence="14" id="KW-1185">Reference proteome</keyword>
<dbReference type="CDD" id="cd23945">
    <property type="entry name" value="PAPS_reductase"/>
    <property type="match status" value="1"/>
</dbReference>
<dbReference type="Gene3D" id="3.40.50.620">
    <property type="entry name" value="HUPs"/>
    <property type="match status" value="1"/>
</dbReference>
<protein>
    <recommendedName>
        <fullName evidence="7 10">Adenosine 5'-phosphosulfate reductase</fullName>
        <shortName evidence="10">APS reductase</shortName>
        <ecNumber evidence="6 10">1.8.4.10</ecNumber>
    </recommendedName>
    <alternativeName>
        <fullName evidence="9 10">5'-adenylylsulfate reductase</fullName>
    </alternativeName>
    <alternativeName>
        <fullName evidence="8 10">Thioredoxin-dependent 5'-adenylylsulfate reductase</fullName>
    </alternativeName>
</protein>
<evidence type="ECO:0000256" key="3">
    <source>
        <dbReference type="ARBA" id="ARBA00023002"/>
    </source>
</evidence>
<gene>
    <name evidence="10" type="primary">cysH</name>
    <name evidence="13" type="ORF">FE782_31125</name>
</gene>
<sequence>MNLLEKEKLINEAAERFENAPVEELLAFAVDTFPNITLACSFGAEDVALVHMLQKVRPGTDIFYLDTDYHFKETYETRDALAAKYNVNFVQVKPKLTPEEQAALHGEELWKSDPNKCCNIRKVDPLTDILGKYEAWITGIRRDQAPTRANAKKVEYDVKFGLVKFNPLASWTSEDVWNYIRENEVPYNPLHDRNFPSIGCEQCTRPVAPGEDPRAGRWAGSEKTECGLHK</sequence>
<comment type="cofactor">
    <cofactor evidence="10">
        <name>[4Fe-4S] cluster</name>
        <dbReference type="ChEBI" id="CHEBI:49883"/>
    </cofactor>
    <text evidence="10">Binds 1 [4Fe-4S] cluster per subunit.</text>
</comment>
<comment type="caution">
    <text evidence="13">The sequence shown here is derived from an EMBL/GenBank/DDBJ whole genome shotgun (WGS) entry which is preliminary data.</text>
</comment>
<feature type="binding site" evidence="10">
    <location>
        <position position="200"/>
    </location>
    <ligand>
        <name>[4Fe-4S] cluster</name>
        <dbReference type="ChEBI" id="CHEBI:49883"/>
    </ligand>
</feature>
<dbReference type="GO" id="GO:0051539">
    <property type="term" value="F:4 iron, 4 sulfur cluster binding"/>
    <property type="evidence" value="ECO:0007669"/>
    <property type="project" value="UniProtKB-UniRule"/>
</dbReference>
<feature type="binding site" evidence="10">
    <location>
        <position position="203"/>
    </location>
    <ligand>
        <name>[4Fe-4S] cluster</name>
        <dbReference type="ChEBI" id="CHEBI:49883"/>
    </ligand>
</feature>